<gene>
    <name evidence="12" type="ORF">MPIPNATIZW_LOCUS15855</name>
</gene>
<evidence type="ECO:0000256" key="5">
    <source>
        <dbReference type="ARBA" id="ARBA00022729"/>
    </source>
</evidence>
<keyword evidence="6 9" id="KW-0211">Defensin</keyword>
<sequence>MNFPMLTFIICGLLISATKAGWKIKKCWKNDIGHCRKRCLQTERYKLLCMNKLNCCIPINFEEYTRKPLPPLFPTDIISNVTWDVPPTPITWPNDQVTYIPDDNSTGTEITTPREKVSTTALTRAT</sequence>
<keyword evidence="8" id="KW-1015">Disulfide bond</keyword>
<evidence type="ECO:0000256" key="7">
    <source>
        <dbReference type="ARBA" id="ARBA00023022"/>
    </source>
</evidence>
<evidence type="ECO:0000256" key="9">
    <source>
        <dbReference type="RuleBase" id="RU231113"/>
    </source>
</evidence>
<evidence type="ECO:0000256" key="8">
    <source>
        <dbReference type="ARBA" id="ARBA00023157"/>
    </source>
</evidence>
<keyword evidence="13" id="KW-1185">Reference proteome</keyword>
<comment type="function">
    <text evidence="9">Has antibacterial activity.</text>
</comment>
<dbReference type="InterPro" id="IPR050544">
    <property type="entry name" value="Beta-defensin"/>
</dbReference>
<keyword evidence="4 9" id="KW-0929">Antimicrobial</keyword>
<name>A0ABP0ACH8_PIPNA</name>
<dbReference type="EMBL" id="OY882864">
    <property type="protein sequence ID" value="CAK6447549.1"/>
    <property type="molecule type" value="Genomic_DNA"/>
</dbReference>
<feature type="non-terminal residue" evidence="12">
    <location>
        <position position="126"/>
    </location>
</feature>
<evidence type="ECO:0000313" key="13">
    <source>
        <dbReference type="Proteomes" id="UP001314169"/>
    </source>
</evidence>
<keyword evidence="5 9" id="KW-0732">Signal</keyword>
<evidence type="ECO:0000256" key="4">
    <source>
        <dbReference type="ARBA" id="ARBA00022529"/>
    </source>
</evidence>
<evidence type="ECO:0000256" key="10">
    <source>
        <dbReference type="SAM" id="MobiDB-lite"/>
    </source>
</evidence>
<evidence type="ECO:0000259" key="11">
    <source>
        <dbReference type="Pfam" id="PF13841"/>
    </source>
</evidence>
<feature type="non-terminal residue" evidence="12">
    <location>
        <position position="1"/>
    </location>
</feature>
<accession>A0ABP0ACH8</accession>
<feature type="signal peptide" evidence="9">
    <location>
        <begin position="1"/>
        <end position="20"/>
    </location>
</feature>
<evidence type="ECO:0000256" key="3">
    <source>
        <dbReference type="ARBA" id="ARBA00022525"/>
    </source>
</evidence>
<feature type="chain" id="PRO_5045003115" description="Beta-defensin" evidence="9">
    <location>
        <begin position="21"/>
        <end position="126"/>
    </location>
</feature>
<comment type="similarity">
    <text evidence="2 9">Belongs to the beta-defensin family.</text>
</comment>
<keyword evidence="3 9" id="KW-0964">Secreted</keyword>
<evidence type="ECO:0000313" key="12">
    <source>
        <dbReference type="EMBL" id="CAK6447549.1"/>
    </source>
</evidence>
<proteinExistence type="inferred from homology"/>
<feature type="domain" description="Beta-defensin" evidence="11">
    <location>
        <begin position="26"/>
        <end position="56"/>
    </location>
</feature>
<organism evidence="12 13">
    <name type="scientific">Pipistrellus nathusii</name>
    <name type="common">Nathusius' pipistrelle</name>
    <dbReference type="NCBI Taxonomy" id="59473"/>
    <lineage>
        <taxon>Eukaryota</taxon>
        <taxon>Metazoa</taxon>
        <taxon>Chordata</taxon>
        <taxon>Craniata</taxon>
        <taxon>Vertebrata</taxon>
        <taxon>Euteleostomi</taxon>
        <taxon>Mammalia</taxon>
        <taxon>Eutheria</taxon>
        <taxon>Laurasiatheria</taxon>
        <taxon>Chiroptera</taxon>
        <taxon>Yangochiroptera</taxon>
        <taxon>Vespertilionidae</taxon>
        <taxon>Pipistrellus</taxon>
    </lineage>
</organism>
<dbReference type="InterPro" id="IPR025933">
    <property type="entry name" value="Beta_defensin_dom"/>
</dbReference>
<dbReference type="PANTHER" id="PTHR15001">
    <property type="entry name" value="BETA-DEFENSIN 123-RELATED"/>
    <property type="match status" value="1"/>
</dbReference>
<dbReference type="Proteomes" id="UP001314169">
    <property type="component" value="Chromosome 7"/>
</dbReference>
<dbReference type="PANTHER" id="PTHR15001:SF12">
    <property type="entry name" value="BETA-DEFENSIN 125"/>
    <property type="match status" value="1"/>
</dbReference>
<keyword evidence="7 9" id="KW-0044">Antibiotic</keyword>
<feature type="region of interest" description="Disordered" evidence="10">
    <location>
        <begin position="103"/>
        <end position="126"/>
    </location>
</feature>
<evidence type="ECO:0000256" key="6">
    <source>
        <dbReference type="ARBA" id="ARBA00022940"/>
    </source>
</evidence>
<evidence type="ECO:0000256" key="1">
    <source>
        <dbReference type="ARBA" id="ARBA00004613"/>
    </source>
</evidence>
<evidence type="ECO:0000256" key="2">
    <source>
        <dbReference type="ARBA" id="ARBA00007371"/>
    </source>
</evidence>
<reference evidence="12" key="1">
    <citation type="submission" date="2023-12" db="EMBL/GenBank/DDBJ databases">
        <authorList>
            <person name="Brown T."/>
        </authorList>
    </citation>
    <scope>NUCLEOTIDE SEQUENCE</scope>
</reference>
<protein>
    <recommendedName>
        <fullName evidence="9">Beta-defensin</fullName>
    </recommendedName>
</protein>
<dbReference type="Pfam" id="PF13841">
    <property type="entry name" value="Defensin_beta_2"/>
    <property type="match status" value="1"/>
</dbReference>
<comment type="subcellular location">
    <subcellularLocation>
        <location evidence="1 9">Secreted</location>
    </subcellularLocation>
</comment>